<evidence type="ECO:0000256" key="2">
    <source>
        <dbReference type="ARBA" id="ARBA00022473"/>
    </source>
</evidence>
<accession>A0AAD9T8N0</accession>
<evidence type="ECO:0000256" key="1">
    <source>
        <dbReference type="ARBA" id="ARBA00006974"/>
    </source>
</evidence>
<keyword evidence="5" id="KW-1185">Reference proteome</keyword>
<feature type="non-terminal residue" evidence="4">
    <location>
        <position position="1"/>
    </location>
</feature>
<keyword evidence="3" id="KW-0341">Growth regulation</keyword>
<proteinExistence type="inferred from homology"/>
<gene>
    <name evidence="4" type="ORF">EUGRSUZ_L03609</name>
</gene>
<dbReference type="AlphaFoldDB" id="A0AAD9T8N0"/>
<evidence type="ECO:0000313" key="4">
    <source>
        <dbReference type="EMBL" id="KAK2630979.1"/>
    </source>
</evidence>
<dbReference type="Proteomes" id="UP000030711">
    <property type="component" value="Unassembled WGS sequence"/>
</dbReference>
<reference evidence="4 5" key="1">
    <citation type="journal article" date="2014" name="Nature">
        <title>The genome of Eucalyptus grandis.</title>
        <authorList>
            <person name="Myburg A.A."/>
            <person name="Grattapaglia D."/>
            <person name="Tuskan G.A."/>
            <person name="Hellsten U."/>
            <person name="Hayes R.D."/>
            <person name="Grimwood J."/>
            <person name="Jenkins J."/>
            <person name="Lindquist E."/>
            <person name="Tice H."/>
            <person name="Bauer D."/>
            <person name="Goodstein D.M."/>
            <person name="Dubchak I."/>
            <person name="Poliakov A."/>
            <person name="Mizrachi E."/>
            <person name="Kullan A.R."/>
            <person name="Hussey S.G."/>
            <person name="Pinard D."/>
            <person name="van der Merwe K."/>
            <person name="Singh P."/>
            <person name="van Jaarsveld I."/>
            <person name="Silva-Junior O.B."/>
            <person name="Togawa R.C."/>
            <person name="Pappas M.R."/>
            <person name="Faria D.A."/>
            <person name="Sansaloni C.P."/>
            <person name="Petroli C.D."/>
            <person name="Yang X."/>
            <person name="Ranjan P."/>
            <person name="Tschaplinski T.J."/>
            <person name="Ye C.Y."/>
            <person name="Li T."/>
            <person name="Sterck L."/>
            <person name="Vanneste K."/>
            <person name="Murat F."/>
            <person name="Soler M."/>
            <person name="Clemente H.S."/>
            <person name="Saidi N."/>
            <person name="Cassan-Wang H."/>
            <person name="Dunand C."/>
            <person name="Hefer C.A."/>
            <person name="Bornberg-Bauer E."/>
            <person name="Kersting A.R."/>
            <person name="Vining K."/>
            <person name="Amarasinghe V."/>
            <person name="Ranik M."/>
            <person name="Naithani S."/>
            <person name="Elser J."/>
            <person name="Boyd A.E."/>
            <person name="Liston A."/>
            <person name="Spatafora J.W."/>
            <person name="Dharmwardhana P."/>
            <person name="Raja R."/>
            <person name="Sullivan C."/>
            <person name="Romanel E."/>
            <person name="Alves-Ferreira M."/>
            <person name="Kulheim C."/>
            <person name="Foley W."/>
            <person name="Carocha V."/>
            <person name="Paiva J."/>
            <person name="Kudrna D."/>
            <person name="Brommonschenkel S.H."/>
            <person name="Pasquali G."/>
            <person name="Byrne M."/>
            <person name="Rigault P."/>
            <person name="Tibbits J."/>
            <person name="Spokevicius A."/>
            <person name="Jones R.C."/>
            <person name="Steane D.A."/>
            <person name="Vaillancourt R.E."/>
            <person name="Potts B.M."/>
            <person name="Joubert F."/>
            <person name="Barry K."/>
            <person name="Pappas G.J."/>
            <person name="Strauss S.H."/>
            <person name="Jaiswal P."/>
            <person name="Grima-Pettenati J."/>
            <person name="Salse J."/>
            <person name="Van de Peer Y."/>
            <person name="Rokhsar D.S."/>
            <person name="Schmutz J."/>
        </authorList>
    </citation>
    <scope>NUCLEOTIDE SEQUENCE [LARGE SCALE GENOMIC DNA]</scope>
    <source>
        <strain evidence="5">cv. BRASUZ1</strain>
        <tissue evidence="4">Leaf extractions</tissue>
    </source>
</reference>
<comment type="similarity">
    <text evidence="1">Belongs to the ARG7 family.</text>
</comment>
<evidence type="ECO:0000313" key="5">
    <source>
        <dbReference type="Proteomes" id="UP000030711"/>
    </source>
</evidence>
<organism evidence="4 5">
    <name type="scientific">Eucalyptus grandis</name>
    <name type="common">Flooded gum</name>
    <dbReference type="NCBI Taxonomy" id="71139"/>
    <lineage>
        <taxon>Eukaryota</taxon>
        <taxon>Viridiplantae</taxon>
        <taxon>Streptophyta</taxon>
        <taxon>Embryophyta</taxon>
        <taxon>Tracheophyta</taxon>
        <taxon>Spermatophyta</taxon>
        <taxon>Magnoliopsida</taxon>
        <taxon>eudicotyledons</taxon>
        <taxon>Gunneridae</taxon>
        <taxon>Pentapetalae</taxon>
        <taxon>rosids</taxon>
        <taxon>malvids</taxon>
        <taxon>Myrtales</taxon>
        <taxon>Myrtaceae</taxon>
        <taxon>Myrtoideae</taxon>
        <taxon>Eucalypteae</taxon>
        <taxon>Eucalyptus</taxon>
    </lineage>
</organism>
<dbReference type="Pfam" id="PF02519">
    <property type="entry name" value="Auxin_inducible"/>
    <property type="match status" value="1"/>
</dbReference>
<dbReference type="PANTHER" id="PTHR31175:SF50">
    <property type="entry name" value="AUXIN-RESPONSIVE PROTEIN FAMILY, PUTATIVE-RELATED"/>
    <property type="match status" value="1"/>
</dbReference>
<sequence length="142" mass="16463">KMISPKHLIKIARKWQRVAAMRRKRISFPQVDGDDELLAHRGHFVVYSIDRKRFVFPMRFLNNRVVQELFRLAEEEFGLPSNGPITLPCDAMFIDYAVSMIQRHANVEIEKALLTSIPTNTRSLSYSLQQIHTGQQSLICSH</sequence>
<keyword evidence="2" id="KW-0217">Developmental protein</keyword>
<dbReference type="PANTHER" id="PTHR31175">
    <property type="entry name" value="AUXIN-RESPONSIVE FAMILY PROTEIN"/>
    <property type="match status" value="1"/>
</dbReference>
<evidence type="ECO:0000256" key="3">
    <source>
        <dbReference type="ARBA" id="ARBA00022604"/>
    </source>
</evidence>
<comment type="caution">
    <text evidence="4">The sequence shown here is derived from an EMBL/GenBank/DDBJ whole genome shotgun (WGS) entry which is preliminary data.</text>
</comment>
<dbReference type="GO" id="GO:0009733">
    <property type="term" value="P:response to auxin"/>
    <property type="evidence" value="ECO:0007669"/>
    <property type="project" value="InterPro"/>
</dbReference>
<dbReference type="EMBL" id="MU851981">
    <property type="protein sequence ID" value="KAK2630979.1"/>
    <property type="molecule type" value="Genomic_DNA"/>
</dbReference>
<protein>
    <submittedName>
        <fullName evidence="4">Uncharacterized protein</fullName>
    </submittedName>
</protein>
<dbReference type="InterPro" id="IPR003676">
    <property type="entry name" value="SAUR_fam"/>
</dbReference>
<name>A0AAD9T8N0_EUCGR</name>